<dbReference type="InterPro" id="IPR056632">
    <property type="entry name" value="DUF7730"/>
</dbReference>
<keyword evidence="3" id="KW-1185">Reference proteome</keyword>
<dbReference type="AlphaFoldDB" id="A0A7C8ID89"/>
<protein>
    <recommendedName>
        <fullName evidence="1">DUF7730 domain-containing protein</fullName>
    </recommendedName>
</protein>
<dbReference type="PANTHER" id="PTHR38790">
    <property type="entry name" value="2EXR DOMAIN-CONTAINING PROTEIN-RELATED"/>
    <property type="match status" value="1"/>
</dbReference>
<evidence type="ECO:0000259" key="1">
    <source>
        <dbReference type="Pfam" id="PF24864"/>
    </source>
</evidence>
<name>A0A7C8ID89_9PLEO</name>
<proteinExistence type="predicted"/>
<dbReference type="Pfam" id="PF24864">
    <property type="entry name" value="DUF7730"/>
    <property type="match status" value="1"/>
</dbReference>
<dbReference type="OrthoDB" id="4757095at2759"/>
<dbReference type="EMBL" id="JAADJZ010000003">
    <property type="protein sequence ID" value="KAF2876657.1"/>
    <property type="molecule type" value="Genomic_DNA"/>
</dbReference>
<accession>A0A7C8ID89</accession>
<comment type="caution">
    <text evidence="2">The sequence shown here is derived from an EMBL/GenBank/DDBJ whole genome shotgun (WGS) entry which is preliminary data.</text>
</comment>
<dbReference type="PANTHER" id="PTHR38790:SF8">
    <property type="entry name" value="F-BOX DOMAIN-CONTAINING PROTEIN"/>
    <property type="match status" value="1"/>
</dbReference>
<gene>
    <name evidence="2" type="ORF">BDV95DRAFT_482624</name>
</gene>
<feature type="domain" description="DUF7730" evidence="1">
    <location>
        <begin position="24"/>
        <end position="234"/>
    </location>
</feature>
<organism evidence="2 3">
    <name type="scientific">Massariosphaeria phaeospora</name>
    <dbReference type="NCBI Taxonomy" id="100035"/>
    <lineage>
        <taxon>Eukaryota</taxon>
        <taxon>Fungi</taxon>
        <taxon>Dikarya</taxon>
        <taxon>Ascomycota</taxon>
        <taxon>Pezizomycotina</taxon>
        <taxon>Dothideomycetes</taxon>
        <taxon>Pleosporomycetidae</taxon>
        <taxon>Pleosporales</taxon>
        <taxon>Pleosporales incertae sedis</taxon>
        <taxon>Massariosphaeria</taxon>
    </lineage>
</organism>
<evidence type="ECO:0000313" key="3">
    <source>
        <dbReference type="Proteomes" id="UP000481861"/>
    </source>
</evidence>
<evidence type="ECO:0000313" key="2">
    <source>
        <dbReference type="EMBL" id="KAF2876657.1"/>
    </source>
</evidence>
<reference evidence="2 3" key="1">
    <citation type="submission" date="2020-01" db="EMBL/GenBank/DDBJ databases">
        <authorList>
            <consortium name="DOE Joint Genome Institute"/>
            <person name="Haridas S."/>
            <person name="Albert R."/>
            <person name="Binder M."/>
            <person name="Bloem J."/>
            <person name="Labutti K."/>
            <person name="Salamov A."/>
            <person name="Andreopoulos B."/>
            <person name="Baker S.E."/>
            <person name="Barry K."/>
            <person name="Bills G."/>
            <person name="Bluhm B.H."/>
            <person name="Cannon C."/>
            <person name="Castanera R."/>
            <person name="Culley D.E."/>
            <person name="Daum C."/>
            <person name="Ezra D."/>
            <person name="Gonzalez J.B."/>
            <person name="Henrissat B."/>
            <person name="Kuo A."/>
            <person name="Liang C."/>
            <person name="Lipzen A."/>
            <person name="Lutzoni F."/>
            <person name="Magnuson J."/>
            <person name="Mondo S."/>
            <person name="Nolan M."/>
            <person name="Ohm R."/>
            <person name="Pangilinan J."/>
            <person name="Park H.-J.H."/>
            <person name="Ramirez L."/>
            <person name="Alfaro M."/>
            <person name="Sun H."/>
            <person name="Tritt A."/>
            <person name="Yoshinaga Y."/>
            <person name="Zwiers L.-H.L."/>
            <person name="Turgeon B.G."/>
            <person name="Goodwin S.B."/>
            <person name="Spatafora J.W."/>
            <person name="Crous P.W."/>
            <person name="Grigoriev I.V."/>
        </authorList>
    </citation>
    <scope>NUCLEOTIDE SEQUENCE [LARGE SCALE GENOMIC DNA]</scope>
    <source>
        <strain evidence="2 3">CBS 611.86</strain>
    </source>
</reference>
<sequence length="336" mass="38962">MTNKPSLFNRARPGQSTSKQVRGFMRLPGEVRNHIYHFYFLEDFRCEIAAKGDRFEAKEAKTLKLCLAIVDPDRVGYKYREKMKPVTPTTLRNSRPLGWYRPIHGLQTNWSNSLCALILVCKQIHRETISLLYHNTTFVFAAPRRIINFLGVVPKQNLSYITQLHLHYASYGHPRMVEDCIWQQKQAASWSRACRLVGKKLVGLRELKLWIKVNYSPVVLDLRQEWLEPLLQLRRLTRAPTGKPEPDRLTLPQGPKSNVPKVVKVHLETHWSGTHAFGAEPELADASSDLHRLFADAIARAILGWSEKDAMADFQHAWEGKYKRWQLHLQYSTTTW</sequence>
<dbReference type="Proteomes" id="UP000481861">
    <property type="component" value="Unassembled WGS sequence"/>
</dbReference>